<keyword evidence="1" id="KW-1133">Transmembrane helix</keyword>
<feature type="domain" description="Protein glutaminase" evidence="2">
    <location>
        <begin position="397"/>
        <end position="497"/>
    </location>
</feature>
<keyword evidence="1" id="KW-0472">Membrane</keyword>
<comment type="caution">
    <text evidence="3">The sequence shown here is derived from an EMBL/GenBank/DDBJ whole genome shotgun (WGS) entry which is preliminary data.</text>
</comment>
<dbReference type="Gene3D" id="3.10.620.30">
    <property type="match status" value="1"/>
</dbReference>
<name>A0A1Y5F921_9BACT</name>
<accession>A0A1Y5F921</accession>
<organism evidence="3 4">
    <name type="scientific">Halobacteriovorax marinus</name>
    <dbReference type="NCBI Taxonomy" id="97084"/>
    <lineage>
        <taxon>Bacteria</taxon>
        <taxon>Pseudomonadati</taxon>
        <taxon>Bdellovibrionota</taxon>
        <taxon>Bacteriovoracia</taxon>
        <taxon>Bacteriovoracales</taxon>
        <taxon>Halobacteriovoraceae</taxon>
        <taxon>Halobacteriovorax</taxon>
    </lineage>
</organism>
<evidence type="ECO:0000256" key="1">
    <source>
        <dbReference type="SAM" id="Phobius"/>
    </source>
</evidence>
<sequence>MHGDRLFRSDFYTQVFIKIDDKSVMRRVLLFLLILQTISIYAYEINLERMATLKNCKANESEKYFYCKDTEGNEYLIKETGWSYSAIKKAKNGKVTKLKVNEIYGDDGTDIFVAAISRASLFEQQHKAPYVGEFVEYAQELSYLYSEFFKYAEPGEIDPKDKEISSLALSIKKGIEKKKSHFDHLLSSDKLKVELDNGENLNCTRNEIKSECPLLTCGKDTFGNDVLLLKDKASNSSSFEVFSMKNGKIAKEHSGVKALYAYTGEKLLFKSSEQKSNNPFKKKMLVPSRYKNNPDLFAKLTDYSYNDYLLNEISTCGPEMFKNFLKVIKQAEQDRINSEMVQFIDFANSSLESFYVNQDSLPDYACVHEGVYYSPDGYKKSKEIRVVSKKTISAKKAQEIFDKAKARKDIAWSYTFDGCYARAHLMARMFEEEGIHVDKAWLRGSLQIPGESPQKKWGYHVAPLVYVEDGKGGVEEMIIDPSISDKPLSAKDWAAKMEVDFSKSDQVVYPTPTNTAFFNKTSFAVTNSDPYWPDLDMALTEDEKILKAKNTMEQYTSGIDPWGEEYEEW</sequence>
<protein>
    <recommendedName>
        <fullName evidence="2">Protein glutaminase domain-containing protein</fullName>
    </recommendedName>
</protein>
<gene>
    <name evidence="3" type="ORF">A9Q84_13960</name>
</gene>
<dbReference type="AlphaFoldDB" id="A0A1Y5F921"/>
<feature type="transmembrane region" description="Helical" evidence="1">
    <location>
        <begin position="24"/>
        <end position="43"/>
    </location>
</feature>
<dbReference type="InterPro" id="IPR041325">
    <property type="entry name" value="Gln_deamidase_2"/>
</dbReference>
<dbReference type="Pfam" id="PF18626">
    <property type="entry name" value="Gln_deamidase_2"/>
    <property type="match status" value="1"/>
</dbReference>
<evidence type="ECO:0000259" key="2">
    <source>
        <dbReference type="Pfam" id="PF18626"/>
    </source>
</evidence>
<evidence type="ECO:0000313" key="4">
    <source>
        <dbReference type="Proteomes" id="UP000196531"/>
    </source>
</evidence>
<proteinExistence type="predicted"/>
<reference evidence="4" key="1">
    <citation type="journal article" date="2017" name="Proc. Natl. Acad. Sci. U.S.A.">
        <title>Simulation of Deepwater Horizon oil plume reveals substrate specialization within a complex community of hydrocarbon-degraders.</title>
        <authorList>
            <person name="Hu P."/>
            <person name="Dubinsky E.A."/>
            <person name="Probst A.J."/>
            <person name="Wang J."/>
            <person name="Sieber C.M.K."/>
            <person name="Tom L.M."/>
            <person name="Gardinali P."/>
            <person name="Banfield J.F."/>
            <person name="Atlas R.M."/>
            <person name="Andersen G.L."/>
        </authorList>
    </citation>
    <scope>NUCLEOTIDE SEQUENCE [LARGE SCALE GENOMIC DNA]</scope>
</reference>
<dbReference type="Proteomes" id="UP000196531">
    <property type="component" value="Unassembled WGS sequence"/>
</dbReference>
<keyword evidence="1" id="KW-0812">Transmembrane</keyword>
<evidence type="ECO:0000313" key="3">
    <source>
        <dbReference type="EMBL" id="OUR97426.1"/>
    </source>
</evidence>
<dbReference type="EMBL" id="MAAO01000006">
    <property type="protein sequence ID" value="OUR97426.1"/>
    <property type="molecule type" value="Genomic_DNA"/>
</dbReference>